<evidence type="ECO:0000256" key="4">
    <source>
        <dbReference type="ARBA" id="ARBA00022729"/>
    </source>
</evidence>
<dbReference type="InterPro" id="IPR032675">
    <property type="entry name" value="LRR_dom_sf"/>
</dbReference>
<keyword evidence="3" id="KW-0812">Transmembrane</keyword>
<dbReference type="InterPro" id="IPR053211">
    <property type="entry name" value="DNA_repair-toleration"/>
</dbReference>
<reference evidence="10 11" key="1">
    <citation type="submission" date="2023-03" db="EMBL/GenBank/DDBJ databases">
        <title>WGS of Gossypium arboreum.</title>
        <authorList>
            <person name="Yu D."/>
        </authorList>
    </citation>
    <scope>NUCLEOTIDE SEQUENCE [LARGE SCALE GENOMIC DNA]</scope>
    <source>
        <tissue evidence="10">Leaf</tissue>
    </source>
</reference>
<protein>
    <recommendedName>
        <fullName evidence="9">Leucine-rich repeat-containing N-terminal plant-type domain-containing protein</fullName>
    </recommendedName>
</protein>
<dbReference type="Proteomes" id="UP001358586">
    <property type="component" value="Chromosome 1"/>
</dbReference>
<evidence type="ECO:0000256" key="8">
    <source>
        <dbReference type="SAM" id="SignalP"/>
    </source>
</evidence>
<feature type="signal peptide" evidence="8">
    <location>
        <begin position="1"/>
        <end position="23"/>
    </location>
</feature>
<dbReference type="SUPFAM" id="SSF56112">
    <property type="entry name" value="Protein kinase-like (PK-like)"/>
    <property type="match status" value="1"/>
</dbReference>
<evidence type="ECO:0000256" key="2">
    <source>
        <dbReference type="ARBA" id="ARBA00022614"/>
    </source>
</evidence>
<sequence>MGNTFLNLALLIIFQFSIRPTFSMKLTTILTDQSALLALKNHVYDPENVLETNWSSSTHVCNWFRVSCGSRHHRVTALNLSGLGLVGTLPPSLGNLSFLSLLSITNNSFHGRLPVQLSNLRRLKHLSFGNNSFSGEIPSWLGSLTELRSLFLNHNNLNGVIPFSLSNLSKLEILTLSRNQLFDSIPSSIFNISSLQKMDLSNNMLSGSIPPVSRDLLSIELINFNINNLTGHLSKDMFDHFPNLKELHLSANMLSGRIPMSLFKCKKLQMFSLSYNQLEGSLPVEIGNLSMLQRVYIARNHFEGEIPRQIVNLTLLSVLDFPDNNFTEYGIEGIVSTKGDVYSFGILMIETITRKKPTDKMFAGEQSLKIWVKESISSPLNQVVDTNLLCTIGSERSAANNCVLSILHVGLECSLELPNERPNMKEIVTKLNKIKVRFLEDIEGGNKECIC</sequence>
<dbReference type="SUPFAM" id="SSF52058">
    <property type="entry name" value="L domain-like"/>
    <property type="match status" value="1"/>
</dbReference>
<dbReference type="Pfam" id="PF13855">
    <property type="entry name" value="LRR_8"/>
    <property type="match status" value="1"/>
</dbReference>
<proteinExistence type="predicted"/>
<keyword evidence="11" id="KW-1185">Reference proteome</keyword>
<dbReference type="PANTHER" id="PTHR48060:SF21">
    <property type="entry name" value="L DOMAIN-LIKE PROTEIN"/>
    <property type="match status" value="1"/>
</dbReference>
<dbReference type="SMART" id="SM00369">
    <property type="entry name" value="LRR_TYP"/>
    <property type="match status" value="3"/>
</dbReference>
<evidence type="ECO:0000256" key="3">
    <source>
        <dbReference type="ARBA" id="ARBA00022692"/>
    </source>
</evidence>
<dbReference type="InterPro" id="IPR003591">
    <property type="entry name" value="Leu-rich_rpt_typical-subtyp"/>
</dbReference>
<evidence type="ECO:0000313" key="11">
    <source>
        <dbReference type="Proteomes" id="UP001358586"/>
    </source>
</evidence>
<dbReference type="InterPro" id="IPR013210">
    <property type="entry name" value="LRR_N_plant-typ"/>
</dbReference>
<organism evidence="10 11">
    <name type="scientific">Gossypium arboreum</name>
    <name type="common">Tree cotton</name>
    <name type="synonym">Gossypium nanking</name>
    <dbReference type="NCBI Taxonomy" id="29729"/>
    <lineage>
        <taxon>Eukaryota</taxon>
        <taxon>Viridiplantae</taxon>
        <taxon>Streptophyta</taxon>
        <taxon>Embryophyta</taxon>
        <taxon>Tracheophyta</taxon>
        <taxon>Spermatophyta</taxon>
        <taxon>Magnoliopsida</taxon>
        <taxon>eudicotyledons</taxon>
        <taxon>Gunneridae</taxon>
        <taxon>Pentapetalae</taxon>
        <taxon>rosids</taxon>
        <taxon>malvids</taxon>
        <taxon>Malvales</taxon>
        <taxon>Malvaceae</taxon>
        <taxon>Malvoideae</taxon>
        <taxon>Gossypium</taxon>
    </lineage>
</organism>
<name>A0ABR0QYH1_GOSAR</name>
<comment type="subcellular location">
    <subcellularLocation>
        <location evidence="1">Membrane</location>
    </subcellularLocation>
</comment>
<keyword evidence="7" id="KW-0472">Membrane</keyword>
<evidence type="ECO:0000256" key="1">
    <source>
        <dbReference type="ARBA" id="ARBA00004370"/>
    </source>
</evidence>
<dbReference type="InterPro" id="IPR011009">
    <property type="entry name" value="Kinase-like_dom_sf"/>
</dbReference>
<keyword evidence="5" id="KW-0677">Repeat</keyword>
<dbReference type="EMBL" id="JARKNE010000001">
    <property type="protein sequence ID" value="KAK5844345.1"/>
    <property type="molecule type" value="Genomic_DNA"/>
</dbReference>
<dbReference type="PANTHER" id="PTHR48060">
    <property type="entry name" value="DNA DAMAGE-REPAIR/TOLERATION PROTEIN DRT100"/>
    <property type="match status" value="1"/>
</dbReference>
<keyword evidence="4 8" id="KW-0732">Signal</keyword>
<keyword evidence="2" id="KW-0433">Leucine-rich repeat</keyword>
<evidence type="ECO:0000259" key="9">
    <source>
        <dbReference type="Pfam" id="PF08263"/>
    </source>
</evidence>
<dbReference type="Gene3D" id="1.10.510.10">
    <property type="entry name" value="Transferase(Phosphotransferase) domain 1"/>
    <property type="match status" value="1"/>
</dbReference>
<evidence type="ECO:0000256" key="6">
    <source>
        <dbReference type="ARBA" id="ARBA00022989"/>
    </source>
</evidence>
<evidence type="ECO:0000313" key="10">
    <source>
        <dbReference type="EMBL" id="KAK5844345.1"/>
    </source>
</evidence>
<gene>
    <name evidence="10" type="ORF">PVK06_000481</name>
</gene>
<evidence type="ECO:0000256" key="5">
    <source>
        <dbReference type="ARBA" id="ARBA00022737"/>
    </source>
</evidence>
<dbReference type="Gene3D" id="3.80.10.10">
    <property type="entry name" value="Ribonuclease Inhibitor"/>
    <property type="match status" value="3"/>
</dbReference>
<evidence type="ECO:0000256" key="7">
    <source>
        <dbReference type="ARBA" id="ARBA00023136"/>
    </source>
</evidence>
<comment type="caution">
    <text evidence="10">The sequence shown here is derived from an EMBL/GenBank/DDBJ whole genome shotgun (WGS) entry which is preliminary data.</text>
</comment>
<accession>A0ABR0QYH1</accession>
<keyword evidence="6" id="KW-1133">Transmembrane helix</keyword>
<feature type="chain" id="PRO_5045987928" description="Leucine-rich repeat-containing N-terminal plant-type domain-containing protein" evidence="8">
    <location>
        <begin position="24"/>
        <end position="451"/>
    </location>
</feature>
<dbReference type="InterPro" id="IPR001611">
    <property type="entry name" value="Leu-rich_rpt"/>
</dbReference>
<dbReference type="Pfam" id="PF08263">
    <property type="entry name" value="LRRNT_2"/>
    <property type="match status" value="1"/>
</dbReference>
<feature type="domain" description="Leucine-rich repeat-containing N-terminal plant-type" evidence="9">
    <location>
        <begin position="31"/>
        <end position="68"/>
    </location>
</feature>
<dbReference type="Pfam" id="PF00560">
    <property type="entry name" value="LRR_1"/>
    <property type="match status" value="3"/>
</dbReference>